<keyword evidence="3" id="KW-1185">Reference proteome</keyword>
<name>A0A3D9IVU2_9BACL</name>
<comment type="caution">
    <text evidence="2">The sequence shown here is derived from an EMBL/GenBank/DDBJ whole genome shotgun (WGS) entry which is preliminary data.</text>
</comment>
<dbReference type="AlphaFoldDB" id="A0A3D9IVU2"/>
<keyword evidence="1" id="KW-1133">Transmembrane helix</keyword>
<evidence type="ECO:0000313" key="2">
    <source>
        <dbReference type="EMBL" id="RED65246.1"/>
    </source>
</evidence>
<proteinExistence type="predicted"/>
<evidence type="ECO:0000256" key="1">
    <source>
        <dbReference type="SAM" id="Phobius"/>
    </source>
</evidence>
<organism evidence="2 3">
    <name type="scientific">Cohnella phaseoli</name>
    <dbReference type="NCBI Taxonomy" id="456490"/>
    <lineage>
        <taxon>Bacteria</taxon>
        <taxon>Bacillati</taxon>
        <taxon>Bacillota</taxon>
        <taxon>Bacilli</taxon>
        <taxon>Bacillales</taxon>
        <taxon>Paenibacillaceae</taxon>
        <taxon>Cohnella</taxon>
    </lineage>
</organism>
<protein>
    <recommendedName>
        <fullName evidence="4">DUF4179 domain-containing protein</fullName>
    </recommendedName>
</protein>
<dbReference type="EMBL" id="QRDZ01000021">
    <property type="protein sequence ID" value="RED65246.1"/>
    <property type="molecule type" value="Genomic_DNA"/>
</dbReference>
<dbReference type="OrthoDB" id="1705981at2"/>
<keyword evidence="1" id="KW-0812">Transmembrane</keyword>
<reference evidence="2 3" key="1">
    <citation type="submission" date="2018-07" db="EMBL/GenBank/DDBJ databases">
        <title>Genomic Encyclopedia of Type Strains, Phase III (KMG-III): the genomes of soil and plant-associated and newly described type strains.</title>
        <authorList>
            <person name="Whitman W."/>
        </authorList>
    </citation>
    <scope>NUCLEOTIDE SEQUENCE [LARGE SCALE GENOMIC DNA]</scope>
    <source>
        <strain evidence="2 3">CECT 7287</strain>
    </source>
</reference>
<evidence type="ECO:0000313" key="3">
    <source>
        <dbReference type="Proteomes" id="UP000256977"/>
    </source>
</evidence>
<accession>A0A3D9IVU2</accession>
<sequence length="381" mass="41871">MKDADWERLLGQALAPAAEPEEELDQALIHQLKERNLVKPKHRRRLSIGLLAAVLLLLVSVSAYAATQLFSAKQVAESFGDRLLAEAFDSKDAMEINRSIASGDYSFTLHGLVSGAGLSQFKHSSEEIYPDRTYAVVSIVRQDGKPMPAVNEPEYGEVPFFISPLIKGLKPWQVNIVTMNGGYSEDVIDGVMYRLISCDQVEIFADRGVYLAVSSGSPFYRNEAFSYDESTGEIRSKEGYSGASALFDLPLNIAKADPVKAEAYLESMLTPTSSPESPSDKKLVADARRWAAEIKTKIKKGEEIGETLPDSIKEVTYDDAGNLQYSHDGRSVTMAPDSFFQEGQSGFSETFSVSKDGDTFKALLFHKDENGVITGRIIVLN</sequence>
<dbReference type="Proteomes" id="UP000256977">
    <property type="component" value="Unassembled WGS sequence"/>
</dbReference>
<keyword evidence="1" id="KW-0472">Membrane</keyword>
<evidence type="ECO:0008006" key="4">
    <source>
        <dbReference type="Google" id="ProtNLM"/>
    </source>
</evidence>
<feature type="transmembrane region" description="Helical" evidence="1">
    <location>
        <begin position="46"/>
        <end position="66"/>
    </location>
</feature>
<gene>
    <name evidence="2" type="ORF">DFP98_121138</name>
</gene>